<dbReference type="PRINTS" id="PR00035">
    <property type="entry name" value="HTHGNTR"/>
</dbReference>
<dbReference type="PANTHER" id="PTHR46577:SF1">
    <property type="entry name" value="HTH-TYPE TRANSCRIPTIONAL REGULATORY PROTEIN GABR"/>
    <property type="match status" value="1"/>
</dbReference>
<evidence type="ECO:0000313" key="8">
    <source>
        <dbReference type="Proteomes" id="UP000199664"/>
    </source>
</evidence>
<dbReference type="InterPro" id="IPR036388">
    <property type="entry name" value="WH-like_DNA-bd_sf"/>
</dbReference>
<gene>
    <name evidence="7" type="ORF">SAMN04515666_101704</name>
</gene>
<evidence type="ECO:0000256" key="3">
    <source>
        <dbReference type="ARBA" id="ARBA00023015"/>
    </source>
</evidence>
<name>A0A1H7HM47_9HYPH</name>
<dbReference type="GO" id="GO:0003700">
    <property type="term" value="F:DNA-binding transcription factor activity"/>
    <property type="evidence" value="ECO:0007669"/>
    <property type="project" value="InterPro"/>
</dbReference>
<evidence type="ECO:0000256" key="2">
    <source>
        <dbReference type="ARBA" id="ARBA00022898"/>
    </source>
</evidence>
<dbReference type="Proteomes" id="UP000199664">
    <property type="component" value="Unassembled WGS sequence"/>
</dbReference>
<keyword evidence="5" id="KW-0804">Transcription</keyword>
<dbReference type="Gene3D" id="3.40.640.10">
    <property type="entry name" value="Type I PLP-dependent aspartate aminotransferase-like (Major domain)"/>
    <property type="match status" value="1"/>
</dbReference>
<dbReference type="CDD" id="cd00609">
    <property type="entry name" value="AAT_like"/>
    <property type="match status" value="1"/>
</dbReference>
<protein>
    <submittedName>
        <fullName evidence="7">Transcriptional regulator, GntR family</fullName>
    </submittedName>
</protein>
<dbReference type="InterPro" id="IPR036390">
    <property type="entry name" value="WH_DNA-bd_sf"/>
</dbReference>
<evidence type="ECO:0000256" key="5">
    <source>
        <dbReference type="ARBA" id="ARBA00023163"/>
    </source>
</evidence>
<accession>A0A1H7HM47</accession>
<dbReference type="RefSeq" id="WP_091829767.1">
    <property type="nucleotide sequence ID" value="NZ_FOAN01000001.1"/>
</dbReference>
<dbReference type="OrthoDB" id="9808770at2"/>
<dbReference type="PANTHER" id="PTHR46577">
    <property type="entry name" value="HTH-TYPE TRANSCRIPTIONAL REGULATORY PROTEIN GABR"/>
    <property type="match status" value="1"/>
</dbReference>
<comment type="similarity">
    <text evidence="1">In the C-terminal section; belongs to the class-I pyridoxal-phosphate-dependent aminotransferase family.</text>
</comment>
<dbReference type="STRING" id="1036779.SAMN04515666_101704"/>
<dbReference type="CDD" id="cd07377">
    <property type="entry name" value="WHTH_GntR"/>
    <property type="match status" value="1"/>
</dbReference>
<dbReference type="InterPro" id="IPR015421">
    <property type="entry name" value="PyrdxlP-dep_Trfase_major"/>
</dbReference>
<dbReference type="SUPFAM" id="SSF53383">
    <property type="entry name" value="PLP-dependent transferases"/>
    <property type="match status" value="1"/>
</dbReference>
<sequence>MKRPVSSIPTGPAENEIGAQRRVIAAIKREIAAGVHAPGSRLPSTRALAAEWGLSRTTVTAAFEQLAAEGYLETRPGARARLAAGLAQVESAAEDTPESRTTKLSAYGQRLASAAPIPWSPQPFPIDFRYGELAGGDFPTLAWRRALTKAVTRRPARLRYGDPRGLPELRAALQGYLWRGRGLRCDIDDILVVNGSQQGFDLCTRLLLDPGDRVVIEDPGYNLARQAFLAAGAELAPQPVDREGMQTAALPPARLAFVTPSHQLPLGSILSAPRRQELLAWAARHGAFVIEDDYDAEYRHGVGPVPPLRSLDQAGSVIYLGTVSKTLSPTLRLGYLVLPPALREIFARAKRMVDRHTPELEQAALAELIESGAYERHVRRIRRRNGERRAALLKVLRERLGERVSIVGTDAGLHILAWINGLPQTREAELTERAAAASLGLYGVSGLYDRPDDPERRAGLVIGYAALDEAQIAAGIARLDGLLRELGA</sequence>
<dbReference type="GO" id="GO:0030170">
    <property type="term" value="F:pyridoxal phosphate binding"/>
    <property type="evidence" value="ECO:0007669"/>
    <property type="project" value="InterPro"/>
</dbReference>
<evidence type="ECO:0000313" key="7">
    <source>
        <dbReference type="EMBL" id="SEK51456.1"/>
    </source>
</evidence>
<organism evidence="7 8">
    <name type="scientific">Bosea lupini</name>
    <dbReference type="NCBI Taxonomy" id="1036779"/>
    <lineage>
        <taxon>Bacteria</taxon>
        <taxon>Pseudomonadati</taxon>
        <taxon>Pseudomonadota</taxon>
        <taxon>Alphaproteobacteria</taxon>
        <taxon>Hyphomicrobiales</taxon>
        <taxon>Boseaceae</taxon>
        <taxon>Bosea</taxon>
    </lineage>
</organism>
<keyword evidence="4" id="KW-0238">DNA-binding</keyword>
<dbReference type="SUPFAM" id="SSF46785">
    <property type="entry name" value="Winged helix' DNA-binding domain"/>
    <property type="match status" value="1"/>
</dbReference>
<dbReference type="Gene3D" id="1.10.10.10">
    <property type="entry name" value="Winged helix-like DNA-binding domain superfamily/Winged helix DNA-binding domain"/>
    <property type="match status" value="1"/>
</dbReference>
<keyword evidence="2" id="KW-0663">Pyridoxal phosphate</keyword>
<evidence type="ECO:0000256" key="1">
    <source>
        <dbReference type="ARBA" id="ARBA00005384"/>
    </source>
</evidence>
<dbReference type="InterPro" id="IPR004839">
    <property type="entry name" value="Aminotransferase_I/II_large"/>
</dbReference>
<dbReference type="PROSITE" id="PS50949">
    <property type="entry name" value="HTH_GNTR"/>
    <property type="match status" value="1"/>
</dbReference>
<feature type="domain" description="HTH gntR-type" evidence="6">
    <location>
        <begin position="17"/>
        <end position="86"/>
    </location>
</feature>
<keyword evidence="3" id="KW-0805">Transcription regulation</keyword>
<evidence type="ECO:0000259" key="6">
    <source>
        <dbReference type="PROSITE" id="PS50949"/>
    </source>
</evidence>
<dbReference type="InterPro" id="IPR000524">
    <property type="entry name" value="Tscrpt_reg_HTH_GntR"/>
</dbReference>
<dbReference type="GO" id="GO:0003677">
    <property type="term" value="F:DNA binding"/>
    <property type="evidence" value="ECO:0007669"/>
    <property type="project" value="UniProtKB-KW"/>
</dbReference>
<dbReference type="Pfam" id="PF00155">
    <property type="entry name" value="Aminotran_1_2"/>
    <property type="match status" value="1"/>
</dbReference>
<dbReference type="InterPro" id="IPR051446">
    <property type="entry name" value="HTH_trans_reg/aminotransferase"/>
</dbReference>
<dbReference type="AlphaFoldDB" id="A0A1H7HM47"/>
<reference evidence="8" key="1">
    <citation type="submission" date="2016-10" db="EMBL/GenBank/DDBJ databases">
        <authorList>
            <person name="Varghese N."/>
            <person name="Submissions S."/>
        </authorList>
    </citation>
    <scope>NUCLEOTIDE SEQUENCE [LARGE SCALE GENOMIC DNA]</scope>
    <source>
        <strain evidence="8">LMG 26383,CCUG 61248,R- 45681</strain>
    </source>
</reference>
<dbReference type="Pfam" id="PF00392">
    <property type="entry name" value="GntR"/>
    <property type="match status" value="1"/>
</dbReference>
<proteinExistence type="inferred from homology"/>
<keyword evidence="8" id="KW-1185">Reference proteome</keyword>
<evidence type="ECO:0000256" key="4">
    <source>
        <dbReference type="ARBA" id="ARBA00023125"/>
    </source>
</evidence>
<dbReference type="EMBL" id="FOAN01000001">
    <property type="protein sequence ID" value="SEK51456.1"/>
    <property type="molecule type" value="Genomic_DNA"/>
</dbReference>
<dbReference type="SMART" id="SM00345">
    <property type="entry name" value="HTH_GNTR"/>
    <property type="match status" value="1"/>
</dbReference>
<dbReference type="InterPro" id="IPR015424">
    <property type="entry name" value="PyrdxlP-dep_Trfase"/>
</dbReference>